<dbReference type="InterPro" id="IPR006145">
    <property type="entry name" value="PsdUridine_synth_RsuA/RluA"/>
</dbReference>
<dbReference type="GO" id="GO:0003723">
    <property type="term" value="F:RNA binding"/>
    <property type="evidence" value="ECO:0007669"/>
    <property type="project" value="UniProtKB-KW"/>
</dbReference>
<dbReference type="InterPro" id="IPR036986">
    <property type="entry name" value="S4_RNA-bd_sf"/>
</dbReference>
<dbReference type="Gene3D" id="3.30.70.580">
    <property type="entry name" value="Pseudouridine synthase I, catalytic domain, N-terminal subdomain"/>
    <property type="match status" value="1"/>
</dbReference>
<dbReference type="NCBIfam" id="TIGR00093">
    <property type="entry name" value="pseudouridine synthase"/>
    <property type="match status" value="1"/>
</dbReference>
<keyword evidence="3" id="KW-0694">RNA-binding</keyword>
<comment type="caution">
    <text evidence="6">The sequence shown here is derived from an EMBL/GenBank/DDBJ whole genome shotgun (WGS) entry which is preliminary data.</text>
</comment>
<evidence type="ECO:0000313" key="6">
    <source>
        <dbReference type="EMBL" id="EEI83753.1"/>
    </source>
</evidence>
<dbReference type="GO" id="GO:0120159">
    <property type="term" value="F:rRNA pseudouridine synthase activity"/>
    <property type="evidence" value="ECO:0007669"/>
    <property type="project" value="UniProtKB-ARBA"/>
</dbReference>
<dbReference type="EC" id="5.4.99.-" evidence="4"/>
<dbReference type="EMBL" id="ACGC01000009">
    <property type="protein sequence ID" value="EEI83753.1"/>
    <property type="molecule type" value="Genomic_DNA"/>
</dbReference>
<organism evidence="6 7">
    <name type="scientific">Anaerococcus tetradius ATCC 35098</name>
    <dbReference type="NCBI Taxonomy" id="525255"/>
    <lineage>
        <taxon>Bacteria</taxon>
        <taxon>Bacillati</taxon>
        <taxon>Bacillota</taxon>
        <taxon>Tissierellia</taxon>
        <taxon>Tissierellales</taxon>
        <taxon>Peptoniphilaceae</taxon>
        <taxon>Anaerococcus</taxon>
    </lineage>
</organism>
<dbReference type="InterPro" id="IPR000748">
    <property type="entry name" value="PsdUridine_synth_RsuA/RluB/E/F"/>
</dbReference>
<proteinExistence type="inferred from homology"/>
<evidence type="ECO:0000256" key="3">
    <source>
        <dbReference type="PROSITE-ProRule" id="PRU00182"/>
    </source>
</evidence>
<dbReference type="Gene3D" id="3.30.70.1560">
    <property type="entry name" value="Alpha-L RNA-binding motif"/>
    <property type="match status" value="1"/>
</dbReference>
<dbReference type="SMART" id="SM00363">
    <property type="entry name" value="S4"/>
    <property type="match status" value="1"/>
</dbReference>
<dbReference type="SUPFAM" id="SSF55174">
    <property type="entry name" value="Alpha-L RNA-binding motif"/>
    <property type="match status" value="1"/>
</dbReference>
<dbReference type="Gene3D" id="3.10.290.10">
    <property type="entry name" value="RNA-binding S4 domain"/>
    <property type="match status" value="1"/>
</dbReference>
<name>C2CFD4_9FIRM</name>
<dbReference type="CDD" id="cd00165">
    <property type="entry name" value="S4"/>
    <property type="match status" value="1"/>
</dbReference>
<accession>C2CFD4</accession>
<evidence type="ECO:0000313" key="7">
    <source>
        <dbReference type="Proteomes" id="UP000003744"/>
    </source>
</evidence>
<sequence>MMRINKFIARSGYTSRRKADELIKNGLVKVNYKIIKEPGIDVKENDLVEVDGQILEIEDKFYLKLYKPVGFITSNFDPYNDKDLNNLLDLDKRFFAAGRLDKDSEGLLIITNDGDFTNEIIHPSKKLDKTYIVKVSKLLNNKEISLFEKGIDIGNGEVTSDSKIVLIDKKTNKYKVTIHQGYNRQIRRMFEYFSSKVINLKRISIGPIQLSNMKPYETRQFTADELEFVKQVMG</sequence>
<dbReference type="PROSITE" id="PS50889">
    <property type="entry name" value="S4"/>
    <property type="match status" value="1"/>
</dbReference>
<dbReference type="GO" id="GO:0000455">
    <property type="term" value="P:enzyme-directed rRNA pseudouridine synthesis"/>
    <property type="evidence" value="ECO:0007669"/>
    <property type="project" value="UniProtKB-ARBA"/>
</dbReference>
<dbReference type="InterPro" id="IPR002942">
    <property type="entry name" value="S4_RNA-bd"/>
</dbReference>
<dbReference type="InterPro" id="IPR020094">
    <property type="entry name" value="TruA/RsuA/RluB/E/F_N"/>
</dbReference>
<dbReference type="eggNOG" id="COG1187">
    <property type="taxonomic scope" value="Bacteria"/>
</dbReference>
<dbReference type="AlphaFoldDB" id="C2CFD4"/>
<dbReference type="PROSITE" id="PS01149">
    <property type="entry name" value="PSI_RSU"/>
    <property type="match status" value="1"/>
</dbReference>
<evidence type="ECO:0000259" key="5">
    <source>
        <dbReference type="SMART" id="SM00363"/>
    </source>
</evidence>
<dbReference type="PANTHER" id="PTHR47683:SF2">
    <property type="entry name" value="RNA-BINDING S4 DOMAIN-CONTAINING PROTEIN"/>
    <property type="match status" value="1"/>
</dbReference>
<dbReference type="SUPFAM" id="SSF55120">
    <property type="entry name" value="Pseudouridine synthase"/>
    <property type="match status" value="1"/>
</dbReference>
<gene>
    <name evidence="6" type="ORF">HMPREF0077_0194</name>
</gene>
<keyword evidence="2 4" id="KW-0413">Isomerase</keyword>
<dbReference type="HOGENOM" id="CLU_024979_1_2_9"/>
<dbReference type="Pfam" id="PF00849">
    <property type="entry name" value="PseudoU_synth_2"/>
    <property type="match status" value="1"/>
</dbReference>
<dbReference type="InterPro" id="IPR018496">
    <property type="entry name" value="PsdUridine_synth_RsuA/RluB_CS"/>
</dbReference>
<feature type="domain" description="RNA-binding S4" evidence="5">
    <location>
        <begin position="2"/>
        <end position="63"/>
    </location>
</feature>
<dbReference type="Pfam" id="PF01479">
    <property type="entry name" value="S4"/>
    <property type="match status" value="1"/>
</dbReference>
<comment type="similarity">
    <text evidence="1 4">Belongs to the pseudouridine synthase RsuA family.</text>
</comment>
<evidence type="ECO:0000256" key="4">
    <source>
        <dbReference type="RuleBase" id="RU003887"/>
    </source>
</evidence>
<dbReference type="InterPro" id="IPR050343">
    <property type="entry name" value="RsuA_PseudoU_synthase"/>
</dbReference>
<dbReference type="InterPro" id="IPR042092">
    <property type="entry name" value="PsdUridine_s_RsuA/RluB/E/F_cat"/>
</dbReference>
<protein>
    <recommendedName>
        <fullName evidence="4">Pseudouridine synthase</fullName>
        <ecNumber evidence="4">5.4.99.-</ecNumber>
    </recommendedName>
</protein>
<dbReference type="FunFam" id="3.10.290.10:FF:000003">
    <property type="entry name" value="Pseudouridine synthase"/>
    <property type="match status" value="1"/>
</dbReference>
<dbReference type="InterPro" id="IPR020103">
    <property type="entry name" value="PsdUridine_synth_cat_dom_sf"/>
</dbReference>
<dbReference type="PANTHER" id="PTHR47683">
    <property type="entry name" value="PSEUDOURIDINE SYNTHASE FAMILY PROTEIN-RELATED"/>
    <property type="match status" value="1"/>
</dbReference>
<reference evidence="6 7" key="1">
    <citation type="submission" date="2009-01" db="EMBL/GenBank/DDBJ databases">
        <authorList>
            <person name="Qin X."/>
            <person name="Bachman B."/>
            <person name="Battles P."/>
            <person name="Bell A."/>
            <person name="Bess C."/>
            <person name="Bickham C."/>
            <person name="Chaboub L."/>
            <person name="Chen D."/>
            <person name="Coyle M."/>
            <person name="Deiros D.R."/>
            <person name="Dinh H."/>
            <person name="Forbes L."/>
            <person name="Fowler G."/>
            <person name="Francisco L."/>
            <person name="Fu Q."/>
            <person name="Gubbala S."/>
            <person name="Hale W."/>
            <person name="Han Y."/>
            <person name="Hemphill L."/>
            <person name="Highlander S.K."/>
            <person name="Hirani K."/>
            <person name="Hogues M."/>
            <person name="Jackson L."/>
            <person name="Jakkamsetti A."/>
            <person name="Javaid M."/>
            <person name="Jiang H."/>
            <person name="Korchina V."/>
            <person name="Kovar C."/>
            <person name="Lara F."/>
            <person name="Lee S."/>
            <person name="Mata R."/>
            <person name="Mathew T."/>
            <person name="Moen C."/>
            <person name="Morales K."/>
            <person name="Munidasa M."/>
            <person name="Nazareth L."/>
            <person name="Ngo R."/>
            <person name="Nguyen L."/>
            <person name="Okwuonu G."/>
            <person name="Ongeri F."/>
            <person name="Patil S."/>
            <person name="Petrosino J."/>
            <person name="Pham C."/>
            <person name="Pham P."/>
            <person name="Pu L.-L."/>
            <person name="Puazo M."/>
            <person name="Raj R."/>
            <person name="Reid J."/>
            <person name="Rouhana J."/>
            <person name="Saada N."/>
            <person name="Shang Y."/>
            <person name="Simmons D."/>
            <person name="Thornton R."/>
            <person name="Warren J."/>
            <person name="Weissenberger G."/>
            <person name="Zhang J."/>
            <person name="Zhang L."/>
            <person name="Zhou C."/>
            <person name="Zhu D."/>
            <person name="Muzny D."/>
            <person name="Worley K."/>
            <person name="Gibbs R."/>
        </authorList>
    </citation>
    <scope>NUCLEOTIDE SEQUENCE [LARGE SCALE GENOMIC DNA]</scope>
    <source>
        <strain evidence="6 7">ATCC 35098</strain>
    </source>
</reference>
<evidence type="ECO:0000256" key="1">
    <source>
        <dbReference type="ARBA" id="ARBA00008348"/>
    </source>
</evidence>
<evidence type="ECO:0000256" key="2">
    <source>
        <dbReference type="ARBA" id="ARBA00023235"/>
    </source>
</evidence>
<dbReference type="Proteomes" id="UP000003744">
    <property type="component" value="Unassembled WGS sequence"/>
</dbReference>